<feature type="compositionally biased region" description="Polar residues" evidence="1">
    <location>
        <begin position="197"/>
        <end position="209"/>
    </location>
</feature>
<evidence type="ECO:0000256" key="1">
    <source>
        <dbReference type="SAM" id="MobiDB-lite"/>
    </source>
</evidence>
<keyword evidence="4" id="KW-1185">Reference proteome</keyword>
<sequence>MSKDTFKTSHKFTFKTKTIEGDNSSYSSFNSQNGEPSALQDSYQFQWQGDKPSTKEEAIALVKEQFRAQGVHDAPPELVEVMASSILGDQVSQNIMGDFYNQLMNEAEEGKVRIISDPNKQYSEEEARQLVEQQLAQQEISISDGDFNRLIYALVNKPADADFSSDMHTTHDANDRSRFRYDGHSDNSSAWFEPSPRKSQTKAPKTASHSMRKKRKAGTNRLSDKILKIIVVIFVIVGALKLISIM</sequence>
<keyword evidence="2" id="KW-0472">Membrane</keyword>
<organism evidence="3 4">
    <name type="scientific">Vibrio rhizosphaerae</name>
    <dbReference type="NCBI Taxonomy" id="398736"/>
    <lineage>
        <taxon>Bacteria</taxon>
        <taxon>Pseudomonadati</taxon>
        <taxon>Pseudomonadota</taxon>
        <taxon>Gammaproteobacteria</taxon>
        <taxon>Vibrionales</taxon>
        <taxon>Vibrionaceae</taxon>
        <taxon>Vibrio</taxon>
    </lineage>
</organism>
<feature type="compositionally biased region" description="Basic and acidic residues" evidence="1">
    <location>
        <begin position="168"/>
        <end position="185"/>
    </location>
</feature>
<accession>A0ABU4J0U4</accession>
<dbReference type="EMBL" id="JAWRCP010000002">
    <property type="protein sequence ID" value="MDW6094763.1"/>
    <property type="molecule type" value="Genomic_DNA"/>
</dbReference>
<name>A0ABU4J0U4_9VIBR</name>
<feature type="region of interest" description="Disordered" evidence="1">
    <location>
        <begin position="163"/>
        <end position="217"/>
    </location>
</feature>
<comment type="caution">
    <text evidence="3">The sequence shown here is derived from an EMBL/GenBank/DDBJ whole genome shotgun (WGS) entry which is preliminary data.</text>
</comment>
<evidence type="ECO:0000313" key="3">
    <source>
        <dbReference type="EMBL" id="MDW6094763.1"/>
    </source>
</evidence>
<gene>
    <name evidence="3" type="ORF">SBX64_19650</name>
</gene>
<proteinExistence type="predicted"/>
<protein>
    <submittedName>
        <fullName evidence="3">Uncharacterized protein</fullName>
    </submittedName>
</protein>
<feature type="transmembrane region" description="Helical" evidence="2">
    <location>
        <begin position="226"/>
        <end position="245"/>
    </location>
</feature>
<dbReference type="Proteomes" id="UP001279860">
    <property type="component" value="Unassembled WGS sequence"/>
</dbReference>
<evidence type="ECO:0000313" key="4">
    <source>
        <dbReference type="Proteomes" id="UP001279860"/>
    </source>
</evidence>
<evidence type="ECO:0000256" key="2">
    <source>
        <dbReference type="SAM" id="Phobius"/>
    </source>
</evidence>
<keyword evidence="2" id="KW-0812">Transmembrane</keyword>
<reference evidence="3 4" key="1">
    <citation type="submission" date="2023-11" db="EMBL/GenBank/DDBJ databases">
        <title>Plant-associative lifestyle of Vibrio porteresiae and its evolutionary dynamics.</title>
        <authorList>
            <person name="Rameshkumar N."/>
            <person name="Kirti K."/>
        </authorList>
    </citation>
    <scope>NUCLEOTIDE SEQUENCE [LARGE SCALE GENOMIC DNA]</scope>
    <source>
        <strain evidence="3 4">MSSRF7</strain>
    </source>
</reference>
<dbReference type="RefSeq" id="WP_038177865.1">
    <property type="nucleotide sequence ID" value="NZ_AP024904.1"/>
</dbReference>
<keyword evidence="2" id="KW-1133">Transmembrane helix</keyword>